<dbReference type="AlphaFoldDB" id="A0AA37PJS5"/>
<feature type="chain" id="PRO_5041356047" evidence="1">
    <location>
        <begin position="33"/>
        <end position="124"/>
    </location>
</feature>
<keyword evidence="5" id="KW-1185">Reference proteome</keyword>
<evidence type="ECO:0000313" key="6">
    <source>
        <dbReference type="Proteomes" id="UP001139505"/>
    </source>
</evidence>
<proteinExistence type="predicted"/>
<feature type="domain" description="DUF732" evidence="2">
    <location>
        <begin position="36"/>
        <end position="104"/>
    </location>
</feature>
<keyword evidence="1" id="KW-0732">Signal</keyword>
<feature type="signal peptide" evidence="1">
    <location>
        <begin position="1"/>
        <end position="32"/>
    </location>
</feature>
<evidence type="ECO:0000256" key="1">
    <source>
        <dbReference type="SAM" id="SignalP"/>
    </source>
</evidence>
<reference evidence="4" key="4">
    <citation type="submission" date="2022-04" db="EMBL/GenBank/DDBJ databases">
        <authorList>
            <person name="Komine T."/>
            <person name="Fukano H."/>
            <person name="Wada S."/>
        </authorList>
    </citation>
    <scope>NUCLEOTIDE SEQUENCE</scope>
    <source>
        <strain evidence="4">NJB18185</strain>
    </source>
</reference>
<reference evidence="3" key="1">
    <citation type="journal article" date="2018" name="Genome Announc.">
        <title>Draft Genome Sequence of Mycobacterium montefiorense Isolated from Japanese Black Salamander (Hynobius nigrescens).</title>
        <authorList>
            <person name="Fukano H."/>
            <person name="Yoshida M."/>
            <person name="Shimizu A."/>
            <person name="Iwao H."/>
            <person name="Katayama Y."/>
            <person name="Omatsu T."/>
            <person name="Mizutani T."/>
            <person name="Kurata O."/>
            <person name="Wada S."/>
            <person name="Hoshino Y."/>
        </authorList>
    </citation>
    <scope>NUCLEOTIDE SEQUENCE</scope>
    <source>
        <strain evidence="3">BS</strain>
    </source>
</reference>
<dbReference type="EMBL" id="BFCH01000018">
    <property type="protein sequence ID" value="GBG39077.1"/>
    <property type="molecule type" value="Genomic_DNA"/>
</dbReference>
<evidence type="ECO:0000313" key="4">
    <source>
        <dbReference type="EMBL" id="GKU71330.1"/>
    </source>
</evidence>
<protein>
    <submittedName>
        <fullName evidence="4">Membrane protein</fullName>
    </submittedName>
</protein>
<name>A0AA37PJS5_9MYCO</name>
<evidence type="ECO:0000313" key="3">
    <source>
        <dbReference type="EMBL" id="GBG39077.1"/>
    </source>
</evidence>
<dbReference type="Proteomes" id="UP000245060">
    <property type="component" value="Unassembled WGS sequence"/>
</dbReference>
<organism evidence="4 6">
    <name type="scientific">Mycobacterium montefiorense</name>
    <dbReference type="NCBI Taxonomy" id="154654"/>
    <lineage>
        <taxon>Bacteria</taxon>
        <taxon>Bacillati</taxon>
        <taxon>Actinomycetota</taxon>
        <taxon>Actinomycetes</taxon>
        <taxon>Mycobacteriales</taxon>
        <taxon>Mycobacteriaceae</taxon>
        <taxon>Mycobacterium</taxon>
        <taxon>Mycobacterium simiae complex</taxon>
    </lineage>
</organism>
<dbReference type="InterPro" id="IPR007969">
    <property type="entry name" value="DUF732"/>
</dbReference>
<dbReference type="Proteomes" id="UP001139505">
    <property type="component" value="Unassembled WGS sequence"/>
</dbReference>
<dbReference type="RefSeq" id="WP_108923757.1">
    <property type="nucleotide sequence ID" value="NZ_BFCH01000018.1"/>
</dbReference>
<accession>A0AA37PJS5</accession>
<evidence type="ECO:0000259" key="2">
    <source>
        <dbReference type="Pfam" id="PF05305"/>
    </source>
</evidence>
<gene>
    <name evidence="3" type="ORF">MmonteBS_34490</name>
    <name evidence="4" type="ORF">NJB18185_11060</name>
</gene>
<dbReference type="Pfam" id="PF05305">
    <property type="entry name" value="DUF732"/>
    <property type="match status" value="1"/>
</dbReference>
<sequence length="124" mass="13340">MQRHRTLEKLFAALALAAALLSATAVAPSAHADVVAYLVNVTMRPGYHFANADAALSYGHGICDRVSQGRGYADVMGDVKADFNTTDEYQASYLISQAVNELCPAQIWQLRNSAAHYRPPAATS</sequence>
<evidence type="ECO:0000313" key="5">
    <source>
        <dbReference type="Proteomes" id="UP000245060"/>
    </source>
</evidence>
<reference evidence="4" key="3">
    <citation type="journal article" date="2022" name="Microbiol. Resour. Announc.">
        <title>Draft Genome Sequences of Eight Mycobacterium montefiorense Strains Isolated from Salamanders in Captivity.</title>
        <authorList>
            <person name="Komine T."/>
            <person name="Ihara H."/>
            <person name="Fukano H."/>
            <person name="Hoshino Y."/>
            <person name="Kurata O."/>
            <person name="Wada S."/>
        </authorList>
    </citation>
    <scope>NUCLEOTIDE SEQUENCE</scope>
    <source>
        <strain evidence="4">NJB18185</strain>
    </source>
</reference>
<comment type="caution">
    <text evidence="4">The sequence shown here is derived from an EMBL/GenBank/DDBJ whole genome shotgun (WGS) entry which is preliminary data.</text>
</comment>
<dbReference type="EMBL" id="BQYH01000005">
    <property type="protein sequence ID" value="GKU71330.1"/>
    <property type="molecule type" value="Genomic_DNA"/>
</dbReference>
<reference evidence="5" key="2">
    <citation type="submission" date="2018-04" db="EMBL/GenBank/DDBJ databases">
        <title>Draft genome sequence of Mycobacterium montefiorense isolated from Japanese black salamander.</title>
        <authorList>
            <person name="Fukano H."/>
            <person name="Yoshida M."/>
            <person name="Shimizu A."/>
            <person name="Iwao H."/>
            <person name="Kurata O."/>
            <person name="Katayama Y."/>
            <person name="Omatsu T."/>
            <person name="Mizutani T."/>
            <person name="Wada S."/>
            <person name="Hoshino Y."/>
        </authorList>
    </citation>
    <scope>NUCLEOTIDE SEQUENCE [LARGE SCALE GENOMIC DNA]</scope>
    <source>
        <strain evidence="5">BS</strain>
    </source>
</reference>